<evidence type="ECO:0000256" key="5">
    <source>
        <dbReference type="ARBA" id="ARBA00023065"/>
    </source>
</evidence>
<keyword evidence="5" id="KW-0406">Ion transport</keyword>
<dbReference type="Proteomes" id="UP000240830">
    <property type="component" value="Unassembled WGS sequence"/>
</dbReference>
<dbReference type="GO" id="GO:1902495">
    <property type="term" value="C:transmembrane transporter complex"/>
    <property type="evidence" value="ECO:0007669"/>
    <property type="project" value="TreeGrafter"/>
</dbReference>
<dbReference type="PROSITE" id="PS50297">
    <property type="entry name" value="ANK_REP_REGION"/>
    <property type="match status" value="2"/>
</dbReference>
<keyword evidence="2" id="KW-0716">Sensory transduction</keyword>
<protein>
    <submittedName>
        <fullName evidence="9">Ankyrin repeat protein</fullName>
    </submittedName>
</protein>
<evidence type="ECO:0000256" key="6">
    <source>
        <dbReference type="ARBA" id="ARBA00023180"/>
    </source>
</evidence>
<evidence type="ECO:0000256" key="7">
    <source>
        <dbReference type="ARBA" id="ARBA00023303"/>
    </source>
</evidence>
<evidence type="ECO:0000256" key="3">
    <source>
        <dbReference type="ARBA" id="ARBA00022737"/>
    </source>
</evidence>
<evidence type="ECO:0000256" key="4">
    <source>
        <dbReference type="ARBA" id="ARBA00023043"/>
    </source>
</evidence>
<dbReference type="SUPFAM" id="SSF48403">
    <property type="entry name" value="Ankyrin repeat"/>
    <property type="match status" value="1"/>
</dbReference>
<dbReference type="EMBL" id="MTSL01000160">
    <property type="protein sequence ID" value="PJF17752.1"/>
    <property type="molecule type" value="Genomic_DNA"/>
</dbReference>
<dbReference type="InterPro" id="IPR002110">
    <property type="entry name" value="Ankyrin_rpt"/>
</dbReference>
<reference evidence="9 10" key="1">
    <citation type="submission" date="2016-10" db="EMBL/GenBank/DDBJ databases">
        <title>The genome of Paramicrosporidium saccamoebae is the missing link in understanding Cryptomycota and Microsporidia evolution.</title>
        <authorList>
            <person name="Quandt C.A."/>
            <person name="Beaudet D."/>
            <person name="Corsaro D."/>
            <person name="Michel R."/>
            <person name="Corradi N."/>
            <person name="James T."/>
        </authorList>
    </citation>
    <scope>NUCLEOTIDE SEQUENCE [LARGE SCALE GENOMIC DNA]</scope>
    <source>
        <strain evidence="9 10">KSL3</strain>
    </source>
</reference>
<evidence type="ECO:0000313" key="10">
    <source>
        <dbReference type="Proteomes" id="UP000240830"/>
    </source>
</evidence>
<evidence type="ECO:0000256" key="1">
    <source>
        <dbReference type="ARBA" id="ARBA00022448"/>
    </source>
</evidence>
<dbReference type="PANTHER" id="PTHR47143:SF1">
    <property type="entry name" value="ION_TRANS DOMAIN-CONTAINING PROTEIN"/>
    <property type="match status" value="1"/>
</dbReference>
<keyword evidence="3" id="KW-0677">Repeat</keyword>
<dbReference type="GO" id="GO:0022857">
    <property type="term" value="F:transmembrane transporter activity"/>
    <property type="evidence" value="ECO:0007669"/>
    <property type="project" value="TreeGrafter"/>
</dbReference>
<evidence type="ECO:0000256" key="8">
    <source>
        <dbReference type="PROSITE-ProRule" id="PRU00023"/>
    </source>
</evidence>
<keyword evidence="10" id="KW-1185">Reference proteome</keyword>
<feature type="repeat" description="ANK" evidence="8">
    <location>
        <begin position="129"/>
        <end position="150"/>
    </location>
</feature>
<dbReference type="Pfam" id="PF12796">
    <property type="entry name" value="Ank_2"/>
    <property type="match status" value="2"/>
</dbReference>
<proteinExistence type="predicted"/>
<dbReference type="OrthoDB" id="539213at2759"/>
<feature type="repeat" description="ANK" evidence="8">
    <location>
        <begin position="99"/>
        <end position="131"/>
    </location>
</feature>
<organism evidence="9 10">
    <name type="scientific">Paramicrosporidium saccamoebae</name>
    <dbReference type="NCBI Taxonomy" id="1246581"/>
    <lineage>
        <taxon>Eukaryota</taxon>
        <taxon>Fungi</taxon>
        <taxon>Fungi incertae sedis</taxon>
        <taxon>Cryptomycota</taxon>
        <taxon>Cryptomycota incertae sedis</taxon>
        <taxon>Paramicrosporidium</taxon>
    </lineage>
</organism>
<dbReference type="GO" id="GO:0034220">
    <property type="term" value="P:monoatomic ion transmembrane transport"/>
    <property type="evidence" value="ECO:0007669"/>
    <property type="project" value="UniProtKB-KW"/>
</dbReference>
<dbReference type="InterPro" id="IPR052076">
    <property type="entry name" value="TRP_cation_channel"/>
</dbReference>
<dbReference type="Gene3D" id="1.25.40.20">
    <property type="entry name" value="Ankyrin repeat-containing domain"/>
    <property type="match status" value="1"/>
</dbReference>
<dbReference type="InterPro" id="IPR036770">
    <property type="entry name" value="Ankyrin_rpt-contain_sf"/>
</dbReference>
<name>A0A2H9TJ19_9FUNG</name>
<evidence type="ECO:0000256" key="2">
    <source>
        <dbReference type="ARBA" id="ARBA00022606"/>
    </source>
</evidence>
<dbReference type="PANTHER" id="PTHR47143">
    <property type="entry name" value="TRANSIENT RECEPTOR POTENTIAL CATION CHANNEL PROTEIN PAINLESS"/>
    <property type="match status" value="1"/>
</dbReference>
<gene>
    <name evidence="9" type="ORF">PSACC_02438</name>
</gene>
<comment type="caution">
    <text evidence="9">The sequence shown here is derived from an EMBL/GenBank/DDBJ whole genome shotgun (WGS) entry which is preliminary data.</text>
</comment>
<dbReference type="PROSITE" id="PS50088">
    <property type="entry name" value="ANK_REPEAT"/>
    <property type="match status" value="2"/>
</dbReference>
<keyword evidence="1" id="KW-0813">Transport</keyword>
<accession>A0A2H9TJ19</accession>
<sequence length="195" mass="21172">MDRAQDLVNHGPNADLIELLEQQPELVTTVDGDCRTVLQHAIAAKRTELVETLVERFEWSYSHQDEAGWTALHQAASLGMTSTVKLLLPHYPNVIISKGGQTPLHYAAGKGHIAVVRLLLSMATIRDARGQTALHRAATLGRTEVVELLLAHSPQLINWMDADKATALDLAEQDGHETTAAYLLECGGQLGGGEQ</sequence>
<dbReference type="AlphaFoldDB" id="A0A2H9TJ19"/>
<dbReference type="STRING" id="1246581.A0A2H9TJ19"/>
<keyword evidence="6" id="KW-0325">Glycoprotein</keyword>
<keyword evidence="4 8" id="KW-0040">ANK repeat</keyword>
<evidence type="ECO:0000313" key="9">
    <source>
        <dbReference type="EMBL" id="PJF17752.1"/>
    </source>
</evidence>
<dbReference type="SMART" id="SM00248">
    <property type="entry name" value="ANK"/>
    <property type="match status" value="5"/>
</dbReference>
<keyword evidence="7" id="KW-0407">Ion channel</keyword>